<comment type="caution">
    <text evidence="7">The sequence shown here is derived from an EMBL/GenBank/DDBJ whole genome shotgun (WGS) entry which is preliminary data.</text>
</comment>
<sequence length="332" mass="35459">MTAAGPFGLITSDQALLDDITQGLAAVEEMLRDATKSSYDFITQASQHLMNAGGKRFRPLLVLLAAQFGDKHAPGVVPAAVVVEITHLATLYHDDVMDEAPLRRGVRSVNSQWNNSVAILTGDFLFARASDILADLGPEAVRIQARTFERLVTGQIRESMGPGSDDDPIEHYLSVVADKTGSLIATSGRFGAMLSGADETVVDIMTNFGERIGVAFQLSDDLLDVASDSAQSGKTPGTDLREGVPTLPVLYAKASQDPGDARLRELLDGDLTDDARLAEALDLLRAHPAMDAARRELLRYAESARELLAPLPDIPAKAALAAICDQVVNRTG</sequence>
<dbReference type="EC" id="2.5.1.90" evidence="7"/>
<gene>
    <name evidence="7" type="ORF">LI90_3834</name>
</gene>
<evidence type="ECO:0000256" key="6">
    <source>
        <dbReference type="RuleBase" id="RU004466"/>
    </source>
</evidence>
<protein>
    <submittedName>
        <fullName evidence="7">Octaprenyl diphosphate synthase</fullName>
        <ecNumber evidence="7">2.5.1.90</ecNumber>
    </submittedName>
</protein>
<keyword evidence="8" id="KW-1185">Reference proteome</keyword>
<evidence type="ECO:0000256" key="5">
    <source>
        <dbReference type="ARBA" id="ARBA00022842"/>
    </source>
</evidence>
<dbReference type="GO" id="GO:0046872">
    <property type="term" value="F:metal ion binding"/>
    <property type="evidence" value="ECO:0007669"/>
    <property type="project" value="UniProtKB-KW"/>
</dbReference>
<evidence type="ECO:0000256" key="2">
    <source>
        <dbReference type="ARBA" id="ARBA00006706"/>
    </source>
</evidence>
<dbReference type="Gene3D" id="1.10.600.10">
    <property type="entry name" value="Farnesyl Diphosphate Synthase"/>
    <property type="match status" value="1"/>
</dbReference>
<keyword evidence="3 6" id="KW-0808">Transferase</keyword>
<dbReference type="InterPro" id="IPR033749">
    <property type="entry name" value="Polyprenyl_synt_CS"/>
</dbReference>
<keyword evidence="5" id="KW-0460">Magnesium</keyword>
<dbReference type="InterPro" id="IPR000092">
    <property type="entry name" value="Polyprenyl_synt"/>
</dbReference>
<dbReference type="GO" id="GO:0106350">
    <property type="term" value="F:all-trans-octaprenyl-diphosphate synthase activity"/>
    <property type="evidence" value="ECO:0007669"/>
    <property type="project" value="UniProtKB-EC"/>
</dbReference>
<dbReference type="PANTHER" id="PTHR12001">
    <property type="entry name" value="GERANYLGERANYL PYROPHOSPHATE SYNTHASE"/>
    <property type="match status" value="1"/>
</dbReference>
<dbReference type="InterPro" id="IPR008949">
    <property type="entry name" value="Isoprenoid_synthase_dom_sf"/>
</dbReference>
<name>A0A132MYA1_9ACTN</name>
<dbReference type="SFLD" id="SFLDS00005">
    <property type="entry name" value="Isoprenoid_Synthase_Type_I"/>
    <property type="match status" value="1"/>
</dbReference>
<dbReference type="Pfam" id="PF00348">
    <property type="entry name" value="polyprenyl_synt"/>
    <property type="match status" value="1"/>
</dbReference>
<comment type="similarity">
    <text evidence="2 6">Belongs to the FPP/GGPP synthase family.</text>
</comment>
<evidence type="ECO:0000313" key="7">
    <source>
        <dbReference type="EMBL" id="KWX02787.1"/>
    </source>
</evidence>
<keyword evidence="4" id="KW-0479">Metal-binding</keyword>
<evidence type="ECO:0000256" key="3">
    <source>
        <dbReference type="ARBA" id="ARBA00022679"/>
    </source>
</evidence>
<reference evidence="8" key="1">
    <citation type="submission" date="2015-04" db="EMBL/GenBank/DDBJ databases">
        <title>Physiological reanalysis, assessment of diazotrophy, and genome sequences of multiple isolates of Streptomyces thermoautotrophicus.</title>
        <authorList>
            <person name="MacKellar D.C."/>
            <person name="Lieber L."/>
            <person name="Norman J."/>
            <person name="Bolger A."/>
            <person name="Tobin C."/>
            <person name="Murray J.W."/>
            <person name="Chang R."/>
            <person name="Ford T."/>
            <person name="Nguyen P.Q."/>
            <person name="Woodward J."/>
            <person name="Permingeat H."/>
            <person name="Joshi N.S."/>
            <person name="Silver P.A."/>
            <person name="Usadel B."/>
            <person name="Rutherford A.W."/>
            <person name="Friesen M."/>
            <person name="Prell J."/>
        </authorList>
    </citation>
    <scope>NUCLEOTIDE SEQUENCE [LARGE SCALE GENOMIC DNA]</scope>
    <source>
        <strain evidence="8">H1</strain>
    </source>
</reference>
<dbReference type="EMBL" id="LAXD01000001">
    <property type="protein sequence ID" value="KWX02787.1"/>
    <property type="molecule type" value="Genomic_DNA"/>
</dbReference>
<dbReference type="PANTHER" id="PTHR12001:SF69">
    <property type="entry name" value="ALL TRANS-POLYPRENYL-DIPHOSPHATE SYNTHASE PDSS1"/>
    <property type="match status" value="1"/>
</dbReference>
<dbReference type="PROSITE" id="PS00444">
    <property type="entry name" value="POLYPRENYL_SYNTHASE_2"/>
    <property type="match status" value="1"/>
</dbReference>
<evidence type="ECO:0000256" key="4">
    <source>
        <dbReference type="ARBA" id="ARBA00022723"/>
    </source>
</evidence>
<dbReference type="AlphaFoldDB" id="A0A132MYA1"/>
<dbReference type="STRING" id="1469144.LI90_3834"/>
<dbReference type="OrthoDB" id="4497239at2"/>
<evidence type="ECO:0000256" key="1">
    <source>
        <dbReference type="ARBA" id="ARBA00001946"/>
    </source>
</evidence>
<dbReference type="GO" id="GO:0008299">
    <property type="term" value="P:isoprenoid biosynthetic process"/>
    <property type="evidence" value="ECO:0007669"/>
    <property type="project" value="InterPro"/>
</dbReference>
<dbReference type="SFLD" id="SFLDG01017">
    <property type="entry name" value="Polyprenyl_Transferase_Like"/>
    <property type="match status" value="1"/>
</dbReference>
<accession>A0A132MYA1</accession>
<dbReference type="SUPFAM" id="SSF48576">
    <property type="entry name" value="Terpenoid synthases"/>
    <property type="match status" value="1"/>
</dbReference>
<comment type="cofactor">
    <cofactor evidence="1">
        <name>Mg(2+)</name>
        <dbReference type="ChEBI" id="CHEBI:18420"/>
    </cofactor>
</comment>
<dbReference type="PATRIC" id="fig|1469144.10.peg.4108"/>
<evidence type="ECO:0000313" key="8">
    <source>
        <dbReference type="Proteomes" id="UP000070188"/>
    </source>
</evidence>
<dbReference type="Proteomes" id="UP000070188">
    <property type="component" value="Unassembled WGS sequence"/>
</dbReference>
<proteinExistence type="inferred from homology"/>
<dbReference type="RefSeq" id="WP_066890031.1">
    <property type="nucleotide sequence ID" value="NZ_LAXD01000001.1"/>
</dbReference>
<dbReference type="CDD" id="cd00685">
    <property type="entry name" value="Trans_IPPS_HT"/>
    <property type="match status" value="1"/>
</dbReference>
<organism evidence="7 8">
    <name type="scientific">Carbonactinospora thermoautotrophica</name>
    <dbReference type="NCBI Taxonomy" id="1469144"/>
    <lineage>
        <taxon>Bacteria</taxon>
        <taxon>Bacillati</taxon>
        <taxon>Actinomycetota</taxon>
        <taxon>Actinomycetes</taxon>
        <taxon>Kitasatosporales</taxon>
        <taxon>Carbonactinosporaceae</taxon>
        <taxon>Carbonactinospora</taxon>
    </lineage>
</organism>